<feature type="chain" id="PRO_5044281489" evidence="2">
    <location>
        <begin position="27"/>
        <end position="179"/>
    </location>
</feature>
<dbReference type="RefSeq" id="WP_407987339.1">
    <property type="nucleotide sequence ID" value="NZ_AP035881.2"/>
</dbReference>
<keyword evidence="1" id="KW-0812">Transmembrane</keyword>
<feature type="signal peptide" evidence="2">
    <location>
        <begin position="1"/>
        <end position="26"/>
    </location>
</feature>
<protein>
    <submittedName>
        <fullName evidence="3">Uncharacterized protein</fullName>
    </submittedName>
</protein>
<keyword evidence="2" id="KW-0732">Signal</keyword>
<feature type="transmembrane region" description="Helical" evidence="1">
    <location>
        <begin position="156"/>
        <end position="173"/>
    </location>
</feature>
<accession>A0AB33JRY1</accession>
<reference evidence="3" key="1">
    <citation type="submission" date="2024-07" db="EMBL/GenBank/DDBJ databases">
        <title>Complete genome sequences of cellulolytic bacteria, Kitasatospora sp. CMC57 and Streptomyces sp. CMC78, isolated from Japanese agricultural soil.</title>
        <authorList>
            <person name="Hashimoto T."/>
            <person name="Ito M."/>
            <person name="Iwamoto M."/>
            <person name="Fukahori D."/>
            <person name="Shoda T."/>
            <person name="Sakoda M."/>
            <person name="Morohoshi T."/>
            <person name="Mitsuboshi M."/>
            <person name="Nishizawa T."/>
        </authorList>
    </citation>
    <scope>NUCLEOTIDE SEQUENCE</scope>
    <source>
        <strain evidence="3">CMC57</strain>
    </source>
</reference>
<gene>
    <name evidence="3" type="ORF">KCMC57_11330</name>
</gene>
<name>A0AB33JRY1_9ACTN</name>
<evidence type="ECO:0000256" key="2">
    <source>
        <dbReference type="SAM" id="SignalP"/>
    </source>
</evidence>
<evidence type="ECO:0000256" key="1">
    <source>
        <dbReference type="SAM" id="Phobius"/>
    </source>
</evidence>
<dbReference type="AlphaFoldDB" id="A0AB33JRY1"/>
<keyword evidence="1" id="KW-1133">Transmembrane helix</keyword>
<proteinExistence type="predicted"/>
<organism evidence="3">
    <name type="scientific">Kitasatospora sp. CMC57</name>
    <dbReference type="NCBI Taxonomy" id="3231513"/>
    <lineage>
        <taxon>Bacteria</taxon>
        <taxon>Bacillati</taxon>
        <taxon>Actinomycetota</taxon>
        <taxon>Actinomycetes</taxon>
        <taxon>Kitasatosporales</taxon>
        <taxon>Streptomycetaceae</taxon>
        <taxon>Kitasatospora</taxon>
    </lineage>
</organism>
<keyword evidence="1" id="KW-0472">Membrane</keyword>
<dbReference type="EMBL" id="AP035881">
    <property type="protein sequence ID" value="BFP44765.1"/>
    <property type="molecule type" value="Genomic_DNA"/>
</dbReference>
<evidence type="ECO:0000313" key="3">
    <source>
        <dbReference type="EMBL" id="BFP44765.1"/>
    </source>
</evidence>
<sequence length="179" mass="17736">MRASRTATTLLGVAALLGLAAPLAAAKSVEPAWVHPAEAGPGQSVTVSVTCDTSSVKTITASSQAFSTGSATLTVGPDGKYSGKALLASKEEFAAKGGRNSSWGIDGSCPNHDTFSGAVEVRTASYSGAGAEAGKLPTGPMKTGLGGSLRTDPADLAAGSALVGAGIGGFWLLRRRTTL</sequence>